<name>A0A7D3QVF7_9VIRU</name>
<evidence type="ECO:0000256" key="1">
    <source>
        <dbReference type="SAM" id="MobiDB-lite"/>
    </source>
</evidence>
<feature type="region of interest" description="Disordered" evidence="1">
    <location>
        <begin position="192"/>
        <end position="233"/>
    </location>
</feature>
<accession>A0A7D3QVF7</accession>
<proteinExistence type="predicted"/>
<dbReference type="Proteomes" id="UP001162001">
    <property type="component" value="Segment"/>
</dbReference>
<protein>
    <submittedName>
        <fullName evidence="2">Uncharacterized protein</fullName>
    </submittedName>
</protein>
<feature type="compositionally biased region" description="Acidic residues" evidence="1">
    <location>
        <begin position="200"/>
        <end position="223"/>
    </location>
</feature>
<evidence type="ECO:0000313" key="2">
    <source>
        <dbReference type="EMBL" id="QKF94883.1"/>
    </source>
</evidence>
<dbReference type="EMBL" id="MT418680">
    <property type="protein sequence ID" value="QKF94883.1"/>
    <property type="molecule type" value="Genomic_DNA"/>
</dbReference>
<sequence length="233" mass="26705">MSDIYSGIKRAFYLNVIVIEKAYYRDNYEGTPCKVACLKLGSVDYDSSLTDRTLSKRFNEHLTNFGATKSLPILVCERYHPKELECDIKLLLKDMNLDIICLPKGNISKEFYPISSKIIKIIESHIKENDWEISYKNNEIITAINNCEQSNYSDEIFDLIDDDDELIILDSPNDSLKPIQIQKYKENSHFEYTKYSDSNDSNDDSSDDSFDNSSDDSTDDSSDDSNTQESLDG</sequence>
<reference evidence="2 3" key="1">
    <citation type="submission" date="2020-04" db="EMBL/GenBank/DDBJ databases">
        <title>Advantages and limits of metagenomic assembly and binning of a giant virus.</title>
        <authorList>
            <person name="Schulz F."/>
            <person name="Andreani J."/>
            <person name="Francis R."/>
            <person name="Boudjemaa H."/>
            <person name="Bou Khalil J.Y."/>
            <person name="Lee J."/>
            <person name="La Scola B."/>
            <person name="Woyke T."/>
        </authorList>
    </citation>
    <scope>NUCLEOTIDE SEQUENCE [LARGE SCALE GENOMIC DNA]</scope>
    <source>
        <strain evidence="2 3">FV1/VV64</strain>
    </source>
</reference>
<organism evidence="2 3">
    <name type="scientific">Fadolivirus FV1/VV64</name>
    <dbReference type="NCBI Taxonomy" id="3070911"/>
    <lineage>
        <taxon>Viruses</taxon>
        <taxon>Varidnaviria</taxon>
        <taxon>Bamfordvirae</taxon>
        <taxon>Nucleocytoviricota</taxon>
        <taxon>Megaviricetes</taxon>
        <taxon>Imitervirales</taxon>
        <taxon>Mimiviridae</taxon>
        <taxon>Klosneuvirinae</taxon>
        <taxon>Fadolivirus</taxon>
        <taxon>Fadolivirus algeromassiliense</taxon>
    </lineage>
</organism>
<gene>
    <name evidence="2" type="ORF">Fadolivirus_1_1425</name>
</gene>
<keyword evidence="3" id="KW-1185">Reference proteome</keyword>
<evidence type="ECO:0000313" key="3">
    <source>
        <dbReference type="Proteomes" id="UP001162001"/>
    </source>
</evidence>